<dbReference type="PANTHER" id="PTHR11089:SF11">
    <property type="entry name" value="GUANINE NUCLEOTIDE-BINDING PROTEIN-LIKE 3"/>
    <property type="match status" value="1"/>
</dbReference>
<keyword evidence="17" id="KW-1185">Reference proteome</keyword>
<dbReference type="PROSITE" id="PS51721">
    <property type="entry name" value="G_CP"/>
    <property type="match status" value="1"/>
</dbReference>
<reference evidence="16 17" key="1">
    <citation type="submission" date="2018-10" db="EMBL/GenBank/DDBJ databases">
        <authorList>
            <person name="Ekblom R."/>
            <person name="Jareborg N."/>
        </authorList>
    </citation>
    <scope>NUCLEOTIDE SEQUENCE [LARGE SCALE GENOMIC DNA]</scope>
    <source>
        <tissue evidence="16">Muscle</tissue>
    </source>
</reference>
<evidence type="ECO:0000256" key="9">
    <source>
        <dbReference type="ARBA" id="ARBA00023134"/>
    </source>
</evidence>
<keyword evidence="10" id="KW-0539">Nucleus</keyword>
<feature type="region of interest" description="Disordered" evidence="14">
    <location>
        <begin position="224"/>
        <end position="275"/>
    </location>
</feature>
<dbReference type="EMBL" id="CYRY02043174">
    <property type="protein sequence ID" value="VCX37354.1"/>
    <property type="molecule type" value="Genomic_DNA"/>
</dbReference>
<accession>A0A9X9M5N8</accession>
<evidence type="ECO:0000259" key="15">
    <source>
        <dbReference type="PROSITE" id="PS51721"/>
    </source>
</evidence>
<keyword evidence="9" id="KW-0342">GTP-binding</keyword>
<dbReference type="PANTHER" id="PTHR11089">
    <property type="entry name" value="GTP-BINDING PROTEIN-RELATED"/>
    <property type="match status" value="1"/>
</dbReference>
<evidence type="ECO:0000256" key="10">
    <source>
        <dbReference type="ARBA" id="ARBA00023242"/>
    </source>
</evidence>
<dbReference type="InterPro" id="IPR006073">
    <property type="entry name" value="GTP-bd"/>
</dbReference>
<feature type="compositionally biased region" description="Pro residues" evidence="14">
    <location>
        <begin position="67"/>
        <end position="81"/>
    </location>
</feature>
<dbReference type="Pfam" id="PF01926">
    <property type="entry name" value="MMR_HSR1"/>
    <property type="match status" value="1"/>
</dbReference>
<evidence type="ECO:0000256" key="14">
    <source>
        <dbReference type="SAM" id="MobiDB-lite"/>
    </source>
</evidence>
<evidence type="ECO:0000256" key="11">
    <source>
        <dbReference type="ARBA" id="ARBA00055611"/>
    </source>
</evidence>
<feature type="region of interest" description="Disordered" evidence="14">
    <location>
        <begin position="173"/>
        <end position="207"/>
    </location>
</feature>
<evidence type="ECO:0000313" key="17">
    <source>
        <dbReference type="Proteomes" id="UP000269945"/>
    </source>
</evidence>
<evidence type="ECO:0000256" key="7">
    <source>
        <dbReference type="ARBA" id="ARBA00022990"/>
    </source>
</evidence>
<keyword evidence="5" id="KW-0547">Nucleotide-binding</keyword>
<protein>
    <recommendedName>
        <fullName evidence="2">Guanine nucleotide-binding protein-like 3</fullName>
    </recommendedName>
    <alternativeName>
        <fullName evidence="13">Nucleolar GTP-binding protein 3</fullName>
    </alternativeName>
    <alternativeName>
        <fullName evidence="12">Nucleostemin</fullName>
    </alternativeName>
</protein>
<feature type="region of interest" description="Disordered" evidence="14">
    <location>
        <begin position="64"/>
        <end position="98"/>
    </location>
</feature>
<evidence type="ECO:0000256" key="8">
    <source>
        <dbReference type="ARBA" id="ARBA00023054"/>
    </source>
</evidence>
<dbReference type="Proteomes" id="UP000269945">
    <property type="component" value="Unassembled WGS sequence"/>
</dbReference>
<proteinExistence type="predicted"/>
<feature type="region of interest" description="Disordered" evidence="14">
    <location>
        <begin position="613"/>
        <end position="696"/>
    </location>
</feature>
<comment type="function">
    <text evidence="11">May be required to maintain the proliferative capacity of stem cells. Stabilizes MDM2 by preventing its ubiquitination, and hence proteasomal degradation.</text>
</comment>
<dbReference type="FunFam" id="3.40.50.300:FF:001106">
    <property type="entry name" value="Guanine nucleotide-binding protein-like 3"/>
    <property type="match status" value="1"/>
</dbReference>
<dbReference type="Gene3D" id="3.40.50.300">
    <property type="entry name" value="P-loop containing nucleotide triphosphate hydrolases"/>
    <property type="match status" value="1"/>
</dbReference>
<feature type="compositionally biased region" description="Acidic residues" evidence="14">
    <location>
        <begin position="632"/>
        <end position="645"/>
    </location>
</feature>
<evidence type="ECO:0000256" key="6">
    <source>
        <dbReference type="ARBA" id="ARBA00022843"/>
    </source>
</evidence>
<dbReference type="InterPro" id="IPR014813">
    <property type="entry name" value="Gnl3_N_dom"/>
</dbReference>
<feature type="non-terminal residue" evidence="16">
    <location>
        <position position="1"/>
    </location>
</feature>
<feature type="compositionally biased region" description="Basic and acidic residues" evidence="14">
    <location>
        <begin position="255"/>
        <end position="270"/>
    </location>
</feature>
<comment type="caution">
    <text evidence="16">The sequence shown here is derived from an EMBL/GenBank/DDBJ whole genome shotgun (WGS) entry which is preliminary data.</text>
</comment>
<evidence type="ECO:0000313" key="16">
    <source>
        <dbReference type="EMBL" id="VCX37354.1"/>
    </source>
</evidence>
<keyword evidence="6" id="KW-0832">Ubl conjugation</keyword>
<feature type="region of interest" description="Disordered" evidence="14">
    <location>
        <begin position="1"/>
        <end position="50"/>
    </location>
</feature>
<evidence type="ECO:0000256" key="13">
    <source>
        <dbReference type="ARBA" id="ARBA00080023"/>
    </source>
</evidence>
<evidence type="ECO:0000256" key="2">
    <source>
        <dbReference type="ARBA" id="ARBA00016532"/>
    </source>
</evidence>
<keyword evidence="8" id="KW-0175">Coiled coil</keyword>
<evidence type="ECO:0000256" key="12">
    <source>
        <dbReference type="ARBA" id="ARBA00079460"/>
    </source>
</evidence>
<dbReference type="InterPro" id="IPR050755">
    <property type="entry name" value="TRAFAC_YlqF/YawG_RiboMat"/>
</dbReference>
<dbReference type="GO" id="GO:0005525">
    <property type="term" value="F:GTP binding"/>
    <property type="evidence" value="ECO:0007669"/>
    <property type="project" value="UniProtKB-KW"/>
</dbReference>
<gene>
    <name evidence="16" type="ORF">BN2614_LOCUS7</name>
</gene>
<feature type="domain" description="CP-type G" evidence="15">
    <location>
        <begin position="281"/>
        <end position="461"/>
    </location>
</feature>
<name>A0A9X9M5N8_GULGU</name>
<dbReference type="InterPro" id="IPR030378">
    <property type="entry name" value="G_CP_dom"/>
</dbReference>
<dbReference type="AlphaFoldDB" id="A0A9X9M5N8"/>
<keyword evidence="3" id="KW-1017">Isopeptide bond</keyword>
<feature type="compositionally biased region" description="Acidic residues" evidence="14">
    <location>
        <begin position="658"/>
        <end position="669"/>
    </location>
</feature>
<feature type="compositionally biased region" description="Basic and acidic residues" evidence="14">
    <location>
        <begin position="224"/>
        <end position="243"/>
    </location>
</feature>
<dbReference type="Pfam" id="PF08701">
    <property type="entry name" value="GN3L_Grn1"/>
    <property type="match status" value="1"/>
</dbReference>
<feature type="compositionally biased region" description="Basic residues" evidence="14">
    <location>
        <begin position="173"/>
        <end position="195"/>
    </location>
</feature>
<keyword evidence="7" id="KW-0007">Acetylation</keyword>
<dbReference type="SUPFAM" id="SSF52540">
    <property type="entry name" value="P-loop containing nucleoside triphosphate hydrolases"/>
    <property type="match status" value="1"/>
</dbReference>
<organism evidence="16 17">
    <name type="scientific">Gulo gulo</name>
    <name type="common">Wolverine</name>
    <name type="synonym">Gluton</name>
    <dbReference type="NCBI Taxonomy" id="48420"/>
    <lineage>
        <taxon>Eukaryota</taxon>
        <taxon>Metazoa</taxon>
        <taxon>Chordata</taxon>
        <taxon>Craniata</taxon>
        <taxon>Vertebrata</taxon>
        <taxon>Euteleostomi</taxon>
        <taxon>Mammalia</taxon>
        <taxon>Eutheria</taxon>
        <taxon>Laurasiatheria</taxon>
        <taxon>Carnivora</taxon>
        <taxon>Caniformia</taxon>
        <taxon>Musteloidea</taxon>
        <taxon>Mustelidae</taxon>
        <taxon>Guloninae</taxon>
        <taxon>Gulo</taxon>
    </lineage>
</organism>
<evidence type="ECO:0000256" key="3">
    <source>
        <dbReference type="ARBA" id="ARBA00022499"/>
    </source>
</evidence>
<dbReference type="CDD" id="cd04178">
    <property type="entry name" value="Nucleostemin_like"/>
    <property type="match status" value="1"/>
</dbReference>
<feature type="compositionally biased region" description="Basic and acidic residues" evidence="14">
    <location>
        <begin position="613"/>
        <end position="631"/>
    </location>
</feature>
<sequence length="696" mass="76699">AAPARPGPHKGPAAGREGAAPPAPGPALPSRSAACSPGRGHRPPRPAPWPPRLLLLLLRLRPLPSLQHPPPSPPSPLPVPPQNQSRGRQANPAPYDTACARTRAGGGALYGCSVSAWRSSLAAIYTWLCGTQVVAAASTVTAGAALVATRMKRPKLKKASKRMTCHKRYKIQKKVREHHRKLRKEAKKRGRKKPRKDPGVPNSAPFKEALLREAELRKQRLEELKQQQKLDRQKEQEKKRKLETNPGVKPSNLEPVKEEFGQVKAKDKPKSGKQNPKKLYCQELKKVIEASDVLLEVLDARDPLGCRCPQVEEAIIQGGQKKLVLVLNKSDLVPKENLENWLNYLKKELPTVVFRASTNLKDKGKVVKHLKVRKRAPFKSEVCVGKDGLWKLLRGFQEAYGKAIQVGVIGFPNVGKSSIINSLKQERICNVGVSMGLTRCMQVVSLDKQITVLDSPSFIVSPLNSASTLALRSPASIEVVKPVEAASAILSQTDARQVVLKFTVPDFKDALEFFTSLAQRRGLHRKGGSPNLEGAAKLMWSEWTGASLAYYCHPPTSWTPPPHIDEGIATNMKQGLNLEELEKNNAHSIHTIRGPRLANSILFQSSGLTNGITEEKDIPEELPKQKEKQQQEEGEDCSDQESVEEAGEKSSDVCGAEEAWEALPEESQTDESALSYISDKMTEEEDDAYDFSTDYV</sequence>
<dbReference type="InterPro" id="IPR027417">
    <property type="entry name" value="P-loop_NTPase"/>
</dbReference>
<comment type="subcellular location">
    <subcellularLocation>
        <location evidence="1">Nucleus</location>
        <location evidence="1">Nucleolus</location>
    </subcellularLocation>
</comment>
<evidence type="ECO:0000256" key="4">
    <source>
        <dbReference type="ARBA" id="ARBA00022553"/>
    </source>
</evidence>
<dbReference type="GO" id="GO:0005730">
    <property type="term" value="C:nucleolus"/>
    <property type="evidence" value="ECO:0007669"/>
    <property type="project" value="UniProtKB-SubCell"/>
</dbReference>
<feature type="compositionally biased region" description="Low complexity" evidence="14">
    <location>
        <begin position="11"/>
        <end position="20"/>
    </location>
</feature>
<evidence type="ECO:0000256" key="5">
    <source>
        <dbReference type="ARBA" id="ARBA00022741"/>
    </source>
</evidence>
<keyword evidence="4" id="KW-0597">Phosphoprotein</keyword>
<evidence type="ECO:0000256" key="1">
    <source>
        <dbReference type="ARBA" id="ARBA00004604"/>
    </source>
</evidence>